<protein>
    <recommendedName>
        <fullName evidence="5">BED-type domain-containing protein</fullName>
    </recommendedName>
</protein>
<dbReference type="InParanoid" id="A0A3Q7HDS6"/>
<accession>A0A3Q7HDS6</accession>
<sequence length="244" mass="28306">MAENMKEKFDKYWGDTEKMNKMVFIPCVLDPRHKFITLGFALRKMFGEKGAALEIGVRTYMESLFNEYTKPVDSDKNDQFSSTEVDISNSRSEGEFGIFFEELQKHTLKKEEQVQIYSPRFPILSEMARDVLSIPVSSVASECVFSTGGRILDWFRSSLTPKLVQALVFLQDWLRNFIMPQLHGSNARSPICNHYEKLEEKEDGSWTVKCIHCGRVAYYHSHYNGTASLRNHVKHCLETRNQNR</sequence>
<evidence type="ECO:0000259" key="2">
    <source>
        <dbReference type="Pfam" id="PF14372"/>
    </source>
</evidence>
<keyword evidence="4" id="KW-1185">Reference proteome</keyword>
<reference evidence="3" key="1">
    <citation type="journal article" date="2012" name="Nature">
        <title>The tomato genome sequence provides insights into fleshy fruit evolution.</title>
        <authorList>
            <consortium name="Tomato Genome Consortium"/>
        </authorList>
    </citation>
    <scope>NUCLEOTIDE SEQUENCE [LARGE SCALE GENOMIC DNA]</scope>
    <source>
        <strain evidence="3">cv. Heinz 1706</strain>
    </source>
</reference>
<dbReference type="Gramene" id="Solyc05g045955.1.1">
    <property type="protein sequence ID" value="Solyc05g045955.1.1"/>
    <property type="gene ID" value="Solyc05g045955.1"/>
</dbReference>
<organism evidence="3">
    <name type="scientific">Solanum lycopersicum</name>
    <name type="common">Tomato</name>
    <name type="synonym">Lycopersicon esculentum</name>
    <dbReference type="NCBI Taxonomy" id="4081"/>
    <lineage>
        <taxon>Eukaryota</taxon>
        <taxon>Viridiplantae</taxon>
        <taxon>Streptophyta</taxon>
        <taxon>Embryophyta</taxon>
        <taxon>Tracheophyta</taxon>
        <taxon>Spermatophyta</taxon>
        <taxon>Magnoliopsida</taxon>
        <taxon>eudicotyledons</taxon>
        <taxon>Gunneridae</taxon>
        <taxon>Pentapetalae</taxon>
        <taxon>asterids</taxon>
        <taxon>lamiids</taxon>
        <taxon>Solanales</taxon>
        <taxon>Solanaceae</taxon>
        <taxon>Solanoideae</taxon>
        <taxon>Solaneae</taxon>
        <taxon>Solanum</taxon>
        <taxon>Solanum subgen. Lycopersicon</taxon>
    </lineage>
</organism>
<dbReference type="PANTHER" id="PTHR23272">
    <property type="entry name" value="BED FINGER-RELATED"/>
    <property type="match status" value="1"/>
</dbReference>
<reference evidence="3" key="2">
    <citation type="submission" date="2019-01" db="UniProtKB">
        <authorList>
            <consortium name="EnsemblPlants"/>
        </authorList>
    </citation>
    <scope>IDENTIFICATION</scope>
    <source>
        <strain evidence="3">cv. Heinz 1706</strain>
    </source>
</reference>
<evidence type="ECO:0000313" key="4">
    <source>
        <dbReference type="Proteomes" id="UP000004994"/>
    </source>
</evidence>
<dbReference type="InterPro" id="IPR008906">
    <property type="entry name" value="HATC_C_dom"/>
</dbReference>
<dbReference type="GO" id="GO:0003677">
    <property type="term" value="F:DNA binding"/>
    <property type="evidence" value="ECO:0007669"/>
    <property type="project" value="InterPro"/>
</dbReference>
<dbReference type="Pfam" id="PF14372">
    <property type="entry name" value="hAT-like_RNase-H"/>
    <property type="match status" value="1"/>
</dbReference>
<dbReference type="STRING" id="4081.A0A3Q7HDS6"/>
<name>A0A3Q7HDS6_SOLLC</name>
<dbReference type="EnsemblPlants" id="Solyc05g045955.1.1">
    <property type="protein sequence ID" value="Solyc05g045955.1.1"/>
    <property type="gene ID" value="Solyc05g045955.1"/>
</dbReference>
<dbReference type="Pfam" id="PF05699">
    <property type="entry name" value="Dimer_Tnp_hAT"/>
    <property type="match status" value="1"/>
</dbReference>
<feature type="domain" description="HAT C-terminal dimerisation" evidence="1">
    <location>
        <begin position="117"/>
        <end position="174"/>
    </location>
</feature>
<proteinExistence type="predicted"/>
<dbReference type="PANTHER" id="PTHR23272:SF180">
    <property type="entry name" value="TF-B3 DOMAIN-CONTAINING PROTEIN"/>
    <property type="match status" value="1"/>
</dbReference>
<evidence type="ECO:0000259" key="1">
    <source>
        <dbReference type="Pfam" id="PF05699"/>
    </source>
</evidence>
<evidence type="ECO:0000313" key="3">
    <source>
        <dbReference type="EnsemblPlants" id="Solyc05g045955.1.1"/>
    </source>
</evidence>
<evidence type="ECO:0008006" key="5">
    <source>
        <dbReference type="Google" id="ProtNLM"/>
    </source>
</evidence>
<dbReference type="AlphaFoldDB" id="A0A3Q7HDS6"/>
<feature type="domain" description="hAT-like transposase RNase-H fold" evidence="2">
    <location>
        <begin position="1"/>
        <end position="68"/>
    </location>
</feature>
<dbReference type="Proteomes" id="UP000004994">
    <property type="component" value="Chromosome 5"/>
</dbReference>
<dbReference type="InterPro" id="IPR012337">
    <property type="entry name" value="RNaseH-like_sf"/>
</dbReference>
<dbReference type="InterPro" id="IPR025525">
    <property type="entry name" value="hAT-like_transposase_RNase-H"/>
</dbReference>
<dbReference type="GO" id="GO:0046983">
    <property type="term" value="F:protein dimerization activity"/>
    <property type="evidence" value="ECO:0007669"/>
    <property type="project" value="InterPro"/>
</dbReference>
<dbReference type="SUPFAM" id="SSF53098">
    <property type="entry name" value="Ribonuclease H-like"/>
    <property type="match status" value="1"/>
</dbReference>